<evidence type="ECO:0000256" key="4">
    <source>
        <dbReference type="ARBA" id="ARBA00049556"/>
    </source>
</evidence>
<dbReference type="InterPro" id="IPR001753">
    <property type="entry name" value="Enoyl-CoA_hydra/iso"/>
</dbReference>
<dbReference type="Gene3D" id="1.10.1040.50">
    <property type="match status" value="1"/>
</dbReference>
<dbReference type="SUPFAM" id="SSF52096">
    <property type="entry name" value="ClpP/crotonase"/>
    <property type="match status" value="1"/>
</dbReference>
<dbReference type="Gene3D" id="3.90.226.10">
    <property type="entry name" value="2-enoyl-CoA Hydratase, Chain A, domain 1"/>
    <property type="match status" value="1"/>
</dbReference>
<dbReference type="Pfam" id="PF02737">
    <property type="entry name" value="3HCDH_N"/>
    <property type="match status" value="1"/>
</dbReference>
<keyword evidence="3" id="KW-0511">Multifunctional enzyme</keyword>
<dbReference type="PANTHER" id="PTHR23309">
    <property type="entry name" value="3-HYDROXYACYL-COA DEHYROGENASE"/>
    <property type="match status" value="1"/>
</dbReference>
<evidence type="ECO:0000259" key="5">
    <source>
        <dbReference type="Pfam" id="PF02737"/>
    </source>
</evidence>
<organism evidence="6 7">
    <name type="scientific">Aquimixticola soesokkakensis</name>
    <dbReference type="NCBI Taxonomy" id="1519096"/>
    <lineage>
        <taxon>Bacteria</taxon>
        <taxon>Pseudomonadati</taxon>
        <taxon>Pseudomonadota</taxon>
        <taxon>Alphaproteobacteria</taxon>
        <taxon>Rhodobacterales</taxon>
        <taxon>Paracoccaceae</taxon>
        <taxon>Aquimixticola</taxon>
    </lineage>
</organism>
<keyword evidence="1" id="KW-0413">Isomerase</keyword>
<evidence type="ECO:0000313" key="6">
    <source>
        <dbReference type="EMBL" id="SLN57534.1"/>
    </source>
</evidence>
<proteinExistence type="predicted"/>
<name>A0A1Y5TCT9_9RHOB</name>
<dbReference type="CDD" id="cd06558">
    <property type="entry name" value="crotonase-like"/>
    <property type="match status" value="1"/>
</dbReference>
<dbReference type="GO" id="GO:0003857">
    <property type="term" value="F:(3S)-3-hydroxyacyl-CoA dehydrogenase (NAD+) activity"/>
    <property type="evidence" value="ECO:0007669"/>
    <property type="project" value="UniProtKB-EC"/>
</dbReference>
<dbReference type="OrthoDB" id="9771883at2"/>
<comment type="catalytic activity">
    <reaction evidence="4">
        <text>a (3S)-3-hydroxyacyl-CoA + NAD(+) = a 3-oxoacyl-CoA + NADH + H(+)</text>
        <dbReference type="Rhea" id="RHEA:22432"/>
        <dbReference type="ChEBI" id="CHEBI:15378"/>
        <dbReference type="ChEBI" id="CHEBI:57318"/>
        <dbReference type="ChEBI" id="CHEBI:57540"/>
        <dbReference type="ChEBI" id="CHEBI:57945"/>
        <dbReference type="ChEBI" id="CHEBI:90726"/>
        <dbReference type="EC" id="1.1.1.35"/>
    </reaction>
</comment>
<dbReference type="GO" id="GO:0070403">
    <property type="term" value="F:NAD+ binding"/>
    <property type="evidence" value="ECO:0007669"/>
    <property type="project" value="InterPro"/>
</dbReference>
<dbReference type="SUPFAM" id="SSF51735">
    <property type="entry name" value="NAD(P)-binding Rossmann-fold domains"/>
    <property type="match status" value="1"/>
</dbReference>
<dbReference type="InterPro" id="IPR029045">
    <property type="entry name" value="ClpP/crotonase-like_dom_sf"/>
</dbReference>
<dbReference type="Gene3D" id="3.40.50.720">
    <property type="entry name" value="NAD(P)-binding Rossmann-like Domain"/>
    <property type="match status" value="1"/>
</dbReference>
<dbReference type="GO" id="GO:0016853">
    <property type="term" value="F:isomerase activity"/>
    <property type="evidence" value="ECO:0007669"/>
    <property type="project" value="UniProtKB-KW"/>
</dbReference>
<accession>A0A1Y5TCT9</accession>
<dbReference type="SUPFAM" id="SSF48179">
    <property type="entry name" value="6-phosphogluconate dehydrogenase C-terminal domain-like"/>
    <property type="match status" value="2"/>
</dbReference>
<dbReference type="InterPro" id="IPR036291">
    <property type="entry name" value="NAD(P)-bd_dom_sf"/>
</dbReference>
<dbReference type="AlphaFoldDB" id="A0A1Y5TCT9"/>
<dbReference type="Proteomes" id="UP000193862">
    <property type="component" value="Unassembled WGS sequence"/>
</dbReference>
<sequence>MAGQVTLRIEDGVALVGIDNPPANALSRDIRRDLIAAVRNAIDDPVVSAILIEGQGTTFPSGLDQREWGQNLSPSLSALNAVIEASPKPVVAALSGSVIEGGLSLALACHYRIAGRMARMGFPDVTVGSVPQGGATQRLTRLIGVEAALDLMLGGQPIPAAEARRLGLADLVATGRLGPQAFAYARELGREMAQSGLAPRRSSALGEHLRDGAQIMEHLRRRRDALARSRLQTPARIIDCVEAAMMMPFDGAVGFEETSFADTLTAPQTEALRHAFFAERRAARAQGFDPKQARSVARMGLIGTSALSTAMAMQLLENGFEVVMVGADADALVRAHQRMAASYERAVKLGQLRREVLEARLERFSTSLDVTAMHAADMVFYDGHSTSTADRPDPEGLAQQLSPKAIVVLLTAGRQDFTFAHSDLDPRVVGLHVFSPLQLVRCAELIRFVRTSDATMATLHAVMRKMGKAAVCVNGTPVFDAPAPQQGGSEAQGRPAQALMRAGSRIATALNDAIAAAVDVLLLMGATPWDLDLALRDYGFAIGPCAMLDNAGLSTNMGAVARHLLQEGRVGRSLEGGFLRWSTDLRSPERDPEVEETLHAIRAAAGIEAYAFSPSEIVERVLAAMANAGARLMGGPLGARAIDIDMVALVGLGFPRWRGGPMCHADQLGLLRMQKRLHAYGDEAPDIWAPAPAWAEAIKNGRHFIARAV</sequence>
<feature type="domain" description="3-hydroxyacyl-CoA dehydrogenase NAD binding" evidence="5">
    <location>
        <begin position="300"/>
        <end position="474"/>
    </location>
</feature>
<dbReference type="InterPro" id="IPR006176">
    <property type="entry name" value="3-OHacyl-CoA_DH_NAD-bd"/>
</dbReference>
<evidence type="ECO:0000256" key="1">
    <source>
        <dbReference type="ARBA" id="ARBA00023235"/>
    </source>
</evidence>
<dbReference type="GO" id="GO:0006635">
    <property type="term" value="P:fatty acid beta-oxidation"/>
    <property type="evidence" value="ECO:0007669"/>
    <property type="project" value="TreeGrafter"/>
</dbReference>
<dbReference type="GO" id="GO:0016829">
    <property type="term" value="F:lyase activity"/>
    <property type="evidence" value="ECO:0007669"/>
    <property type="project" value="UniProtKB-KW"/>
</dbReference>
<gene>
    <name evidence="6" type="primary">fadJ_1</name>
    <name evidence="6" type="ORF">AQS8620_02555</name>
</gene>
<reference evidence="6 7" key="1">
    <citation type="submission" date="2017-03" db="EMBL/GenBank/DDBJ databases">
        <authorList>
            <person name="Afonso C.L."/>
            <person name="Miller P.J."/>
            <person name="Scott M.A."/>
            <person name="Spackman E."/>
            <person name="Goraichik I."/>
            <person name="Dimitrov K.M."/>
            <person name="Suarez D.L."/>
            <person name="Swayne D.E."/>
        </authorList>
    </citation>
    <scope>NUCLEOTIDE SEQUENCE [LARGE SCALE GENOMIC DNA]</scope>
    <source>
        <strain evidence="6 7">CECT 8620</strain>
    </source>
</reference>
<keyword evidence="2" id="KW-0456">Lyase</keyword>
<protein>
    <submittedName>
        <fullName evidence="6">Fatty acid oxidation complex subunit alpha</fullName>
    </submittedName>
</protein>
<dbReference type="PANTHER" id="PTHR23309:SF49">
    <property type="entry name" value="PEROXISOMAL BIFUNCTIONAL ENZYME"/>
    <property type="match status" value="1"/>
</dbReference>
<evidence type="ECO:0000313" key="7">
    <source>
        <dbReference type="Proteomes" id="UP000193862"/>
    </source>
</evidence>
<dbReference type="Pfam" id="PF00378">
    <property type="entry name" value="ECH_1"/>
    <property type="match status" value="1"/>
</dbReference>
<dbReference type="EMBL" id="FWFS01000009">
    <property type="protein sequence ID" value="SLN57534.1"/>
    <property type="molecule type" value="Genomic_DNA"/>
</dbReference>
<evidence type="ECO:0000256" key="2">
    <source>
        <dbReference type="ARBA" id="ARBA00023239"/>
    </source>
</evidence>
<evidence type="ECO:0000256" key="3">
    <source>
        <dbReference type="ARBA" id="ARBA00023268"/>
    </source>
</evidence>
<dbReference type="RefSeq" id="WP_085837260.1">
    <property type="nucleotide sequence ID" value="NZ_FWFS01000009.1"/>
</dbReference>
<dbReference type="InterPro" id="IPR008927">
    <property type="entry name" value="6-PGluconate_DH-like_C_sf"/>
</dbReference>
<keyword evidence="7" id="KW-1185">Reference proteome</keyword>